<feature type="compositionally biased region" description="Polar residues" evidence="4">
    <location>
        <begin position="358"/>
        <end position="372"/>
    </location>
</feature>
<name>A0A4Y2FYF4_ARAVE</name>
<evidence type="ECO:0000256" key="1">
    <source>
        <dbReference type="ARBA" id="ARBA00022723"/>
    </source>
</evidence>
<dbReference type="PROSITE" id="PS50812">
    <property type="entry name" value="PWWP"/>
    <property type="match status" value="1"/>
</dbReference>
<comment type="caution">
    <text evidence="7">The sequence shown here is derived from an EMBL/GenBank/DDBJ whole genome shotgun (WGS) entry which is preliminary data.</text>
</comment>
<dbReference type="GO" id="GO:0005634">
    <property type="term" value="C:nucleus"/>
    <property type="evidence" value="ECO:0007669"/>
    <property type="project" value="TreeGrafter"/>
</dbReference>
<keyword evidence="1" id="KW-0479">Metal-binding</keyword>
<proteinExistence type="predicted"/>
<accession>A0A4Y2FYF4</accession>
<keyword evidence="3" id="KW-0862">Zinc</keyword>
<feature type="domain" description="CW-type" evidence="6">
    <location>
        <begin position="26"/>
        <end position="80"/>
    </location>
</feature>
<evidence type="ECO:0000259" key="5">
    <source>
        <dbReference type="PROSITE" id="PS50812"/>
    </source>
</evidence>
<dbReference type="OrthoDB" id="6435831at2759"/>
<dbReference type="AlphaFoldDB" id="A0A4Y2FYF4"/>
<evidence type="ECO:0000259" key="6">
    <source>
        <dbReference type="PROSITE" id="PS51050"/>
    </source>
</evidence>
<dbReference type="PANTHER" id="PTHR15999">
    <property type="entry name" value="ZINC FINGER CW-TYPE PWWP DOMAIN PROTEIN 1"/>
    <property type="match status" value="1"/>
</dbReference>
<dbReference type="InterPro" id="IPR011124">
    <property type="entry name" value="Znf_CW"/>
</dbReference>
<feature type="compositionally biased region" description="Basic and acidic residues" evidence="4">
    <location>
        <begin position="473"/>
        <end position="488"/>
    </location>
</feature>
<gene>
    <name evidence="7" type="primary">ZCWPW1_1</name>
    <name evidence="7" type="ORF">AVEN_78883_1</name>
</gene>
<evidence type="ECO:0000256" key="4">
    <source>
        <dbReference type="SAM" id="MobiDB-lite"/>
    </source>
</evidence>
<dbReference type="Pfam" id="PF00855">
    <property type="entry name" value="PWWP"/>
    <property type="match status" value="1"/>
</dbReference>
<feature type="region of interest" description="Disordered" evidence="4">
    <location>
        <begin position="345"/>
        <end position="443"/>
    </location>
</feature>
<organism evidence="7 8">
    <name type="scientific">Araneus ventricosus</name>
    <name type="common">Orbweaver spider</name>
    <name type="synonym">Epeira ventricosa</name>
    <dbReference type="NCBI Taxonomy" id="182803"/>
    <lineage>
        <taxon>Eukaryota</taxon>
        <taxon>Metazoa</taxon>
        <taxon>Ecdysozoa</taxon>
        <taxon>Arthropoda</taxon>
        <taxon>Chelicerata</taxon>
        <taxon>Arachnida</taxon>
        <taxon>Araneae</taxon>
        <taxon>Araneomorphae</taxon>
        <taxon>Entelegynae</taxon>
        <taxon>Araneoidea</taxon>
        <taxon>Araneidae</taxon>
        <taxon>Araneus</taxon>
    </lineage>
</organism>
<keyword evidence="2" id="KW-0863">Zinc-finger</keyword>
<evidence type="ECO:0000256" key="3">
    <source>
        <dbReference type="ARBA" id="ARBA00022833"/>
    </source>
</evidence>
<feature type="compositionally biased region" description="Basic and acidic residues" evidence="4">
    <location>
        <begin position="406"/>
        <end position="424"/>
    </location>
</feature>
<dbReference type="Pfam" id="PF07496">
    <property type="entry name" value="zf-CW"/>
    <property type="match status" value="1"/>
</dbReference>
<dbReference type="CDD" id="cd20145">
    <property type="entry name" value="PWWP_ZCWPW1"/>
    <property type="match status" value="1"/>
</dbReference>
<protein>
    <submittedName>
        <fullName evidence="7">Zinc finger CW-type PWWP domain protein 1</fullName>
    </submittedName>
</protein>
<sequence>MEKINSKKPKESARDRHLKWINYYGSKNFGIWVECTECKKWRRNLQYSESHEVPENWCCSMLSLESGEKGSCNDPEEENADQYLDYSPGSIVWAKLEGYPWWPAMVDGDPVTDEYALRENGILCYNVTFLDKKPTRAWIPKMFICPFLEPPKVKKGCLEKFRQSKYAKEISKAKTRAEAAMKMTIKERLQTYSFVHLYKGHWPTAPNFEECDIEENGSRNIEDTADILLKDPDELGPSDSTNVDDKRIEKDFSRKENNTAEEGKLISQNPEILSLQKKTCNKKLLSNEDFIPENEGVFPFMKKKDSKYSSSANKTLKNALVECAESIIDPVQEKGAKGMKRKVNRKFTPRKEKKFEKPSQSLTDGNIDLESTNSEHEGNENLNAVSVPEGRSVAESNENGLPEVPNYEKHGAEKQTDNEKEFKKNTNISTDRTTHSTHLSRKEEMVKHIDEAISTVSGFVDNEGLKIFDKSNSSGEKKVIKRSNELPKKSIKQKKSQNSFENIKQSNNKIENSAENITHLSQVPPETRVLPNASSFISKTNEQIITGATKLTKKSQKSMKPNDCKMNGFPKQPTSSFSVPVKDSAGRNNEVVVNENTTAKNVSKENKILKPMPQSPQKIVILL</sequence>
<dbReference type="Gene3D" id="2.30.30.140">
    <property type="match status" value="1"/>
</dbReference>
<evidence type="ECO:0000256" key="2">
    <source>
        <dbReference type="ARBA" id="ARBA00022771"/>
    </source>
</evidence>
<dbReference type="InterPro" id="IPR000313">
    <property type="entry name" value="PWWP_dom"/>
</dbReference>
<dbReference type="GO" id="GO:0008270">
    <property type="term" value="F:zinc ion binding"/>
    <property type="evidence" value="ECO:0007669"/>
    <property type="project" value="UniProtKB-KW"/>
</dbReference>
<dbReference type="EMBL" id="BGPR01001139">
    <property type="protein sequence ID" value="GBM46490.1"/>
    <property type="molecule type" value="Genomic_DNA"/>
</dbReference>
<feature type="region of interest" description="Disordered" evidence="4">
    <location>
        <begin position="555"/>
        <end position="589"/>
    </location>
</feature>
<dbReference type="SUPFAM" id="SSF63748">
    <property type="entry name" value="Tudor/PWWP/MBT"/>
    <property type="match status" value="1"/>
</dbReference>
<dbReference type="InterPro" id="IPR042778">
    <property type="entry name" value="ZCWPW1/ZCWPW2"/>
</dbReference>
<reference evidence="7 8" key="1">
    <citation type="journal article" date="2019" name="Sci. Rep.">
        <title>Orb-weaving spider Araneus ventricosus genome elucidates the spidroin gene catalogue.</title>
        <authorList>
            <person name="Kono N."/>
            <person name="Nakamura H."/>
            <person name="Ohtoshi R."/>
            <person name="Moran D.A.P."/>
            <person name="Shinohara A."/>
            <person name="Yoshida Y."/>
            <person name="Fujiwara M."/>
            <person name="Mori M."/>
            <person name="Tomita M."/>
            <person name="Arakawa K."/>
        </authorList>
    </citation>
    <scope>NUCLEOTIDE SEQUENCE [LARGE SCALE GENOMIC DNA]</scope>
</reference>
<evidence type="ECO:0000313" key="7">
    <source>
        <dbReference type="EMBL" id="GBM46490.1"/>
    </source>
</evidence>
<evidence type="ECO:0000313" key="8">
    <source>
        <dbReference type="Proteomes" id="UP000499080"/>
    </source>
</evidence>
<dbReference type="Gene3D" id="3.30.40.100">
    <property type="match status" value="1"/>
</dbReference>
<dbReference type="SMART" id="SM00293">
    <property type="entry name" value="PWWP"/>
    <property type="match status" value="1"/>
</dbReference>
<feature type="region of interest" description="Disordered" evidence="4">
    <location>
        <begin position="473"/>
        <end position="501"/>
    </location>
</feature>
<feature type="compositionally biased region" description="Basic and acidic residues" evidence="4">
    <location>
        <begin position="243"/>
        <end position="263"/>
    </location>
</feature>
<keyword evidence="8" id="KW-1185">Reference proteome</keyword>
<dbReference type="PANTHER" id="PTHR15999:SF2">
    <property type="entry name" value="ZINC FINGER CW-TYPE PWWP DOMAIN PROTEIN 1"/>
    <property type="match status" value="1"/>
</dbReference>
<feature type="region of interest" description="Disordered" evidence="4">
    <location>
        <begin position="230"/>
        <end position="263"/>
    </location>
</feature>
<feature type="domain" description="PWWP" evidence="5">
    <location>
        <begin position="88"/>
        <end position="150"/>
    </location>
</feature>
<dbReference type="PROSITE" id="PS51050">
    <property type="entry name" value="ZF_CW"/>
    <property type="match status" value="1"/>
</dbReference>
<dbReference type="Proteomes" id="UP000499080">
    <property type="component" value="Unassembled WGS sequence"/>
</dbReference>